<dbReference type="RefSeq" id="WP_121806031.1">
    <property type="nucleotide sequence ID" value="NZ_RDBE01000007.1"/>
</dbReference>
<feature type="region of interest" description="Disordered" evidence="2">
    <location>
        <begin position="261"/>
        <end position="289"/>
    </location>
</feature>
<keyword evidence="1" id="KW-0175">Coiled coil</keyword>
<evidence type="ECO:0000256" key="2">
    <source>
        <dbReference type="SAM" id="MobiDB-lite"/>
    </source>
</evidence>
<dbReference type="Gene3D" id="1.10.287.1490">
    <property type="match status" value="1"/>
</dbReference>
<reference evidence="3 4" key="1">
    <citation type="submission" date="2018-10" db="EMBL/GenBank/DDBJ databases">
        <title>Marmoricola sp. 4Q3S-7 whole genome shotgun sequence.</title>
        <authorList>
            <person name="Li F."/>
        </authorList>
    </citation>
    <scope>NUCLEOTIDE SEQUENCE [LARGE SCALE GENOMIC DNA]</scope>
    <source>
        <strain evidence="3 4">4Q3S-7</strain>
    </source>
</reference>
<dbReference type="AlphaFoldDB" id="A0A3L8P1U2"/>
<name>A0A3L8P1U2_9ACTN</name>
<dbReference type="Proteomes" id="UP000281708">
    <property type="component" value="Unassembled WGS sequence"/>
</dbReference>
<accession>A0A3L8P1U2</accession>
<organism evidence="3 4">
    <name type="scientific">Nocardioides mangrovicus</name>
    <dbReference type="NCBI Taxonomy" id="2478913"/>
    <lineage>
        <taxon>Bacteria</taxon>
        <taxon>Bacillati</taxon>
        <taxon>Actinomycetota</taxon>
        <taxon>Actinomycetes</taxon>
        <taxon>Propionibacteriales</taxon>
        <taxon>Nocardioidaceae</taxon>
        <taxon>Nocardioides</taxon>
    </lineage>
</organism>
<proteinExistence type="predicted"/>
<dbReference type="OrthoDB" id="3541690at2"/>
<sequence length="289" mass="30747">MELQEVAEGLYAGLPADFTPARTAAEKQAKAEGDKELATALKALRKPSVGAWAVNQLVRREADQLDQVLALAEQLRAAAEALDGAELRALTKQRRQLTSALTTRARQLALEQGSRLTPAVADQVEATLNAALLDATAADAVRTGLLVATLAATGVDDADHAAAVAIPEAMGTRAAPAAAPATPLRAVPDNLAVKREAAQDAVATAQAEVDVAERARVKQQRAVEKLHGRRLQLRGEVDELQRRIDDLEEQADELEDEIEVAEQDAEDAESALEDAQTELAEREAALSRL</sequence>
<dbReference type="SUPFAM" id="SSF57997">
    <property type="entry name" value="Tropomyosin"/>
    <property type="match status" value="1"/>
</dbReference>
<feature type="compositionally biased region" description="Basic and acidic residues" evidence="2">
    <location>
        <begin position="279"/>
        <end position="289"/>
    </location>
</feature>
<dbReference type="EMBL" id="RDBE01000007">
    <property type="protein sequence ID" value="RLV48927.1"/>
    <property type="molecule type" value="Genomic_DNA"/>
</dbReference>
<evidence type="ECO:0000313" key="3">
    <source>
        <dbReference type="EMBL" id="RLV48927.1"/>
    </source>
</evidence>
<gene>
    <name evidence="3" type="ORF">D9V37_10045</name>
</gene>
<keyword evidence="4" id="KW-1185">Reference proteome</keyword>
<evidence type="ECO:0000313" key="4">
    <source>
        <dbReference type="Proteomes" id="UP000281708"/>
    </source>
</evidence>
<feature type="coiled-coil region" evidence="1">
    <location>
        <begin position="55"/>
        <end position="82"/>
    </location>
</feature>
<protein>
    <submittedName>
        <fullName evidence="3">Uncharacterized protein</fullName>
    </submittedName>
</protein>
<comment type="caution">
    <text evidence="3">The sequence shown here is derived from an EMBL/GenBank/DDBJ whole genome shotgun (WGS) entry which is preliminary data.</text>
</comment>
<feature type="compositionally biased region" description="Acidic residues" evidence="2">
    <location>
        <begin position="261"/>
        <end position="276"/>
    </location>
</feature>
<evidence type="ECO:0000256" key="1">
    <source>
        <dbReference type="SAM" id="Coils"/>
    </source>
</evidence>